<organism evidence="3 4">
    <name type="scientific">Penicillium cf. griseofulvum</name>
    <dbReference type="NCBI Taxonomy" id="2972120"/>
    <lineage>
        <taxon>Eukaryota</taxon>
        <taxon>Fungi</taxon>
        <taxon>Dikarya</taxon>
        <taxon>Ascomycota</taxon>
        <taxon>Pezizomycotina</taxon>
        <taxon>Eurotiomycetes</taxon>
        <taxon>Eurotiomycetidae</taxon>
        <taxon>Eurotiales</taxon>
        <taxon>Aspergillaceae</taxon>
        <taxon>Penicillium</taxon>
    </lineage>
</organism>
<name>A0A9W9T6M8_9EURO</name>
<keyword evidence="1" id="KW-0175">Coiled coil</keyword>
<evidence type="ECO:0000256" key="1">
    <source>
        <dbReference type="SAM" id="Coils"/>
    </source>
</evidence>
<evidence type="ECO:0000313" key="3">
    <source>
        <dbReference type="EMBL" id="KAJ5210515.1"/>
    </source>
</evidence>
<protein>
    <recommendedName>
        <fullName evidence="5">MEI5 protein</fullName>
    </recommendedName>
</protein>
<comment type="caution">
    <text evidence="3">The sequence shown here is derived from an EMBL/GenBank/DDBJ whole genome shotgun (WGS) entry which is preliminary data.</text>
</comment>
<feature type="region of interest" description="Disordered" evidence="2">
    <location>
        <begin position="450"/>
        <end position="489"/>
    </location>
</feature>
<reference evidence="3" key="2">
    <citation type="journal article" date="2023" name="IMA Fungus">
        <title>Comparative genomic study of the Penicillium genus elucidates a diverse pangenome and 15 lateral gene transfer events.</title>
        <authorList>
            <person name="Petersen C."/>
            <person name="Sorensen T."/>
            <person name="Nielsen M.R."/>
            <person name="Sondergaard T.E."/>
            <person name="Sorensen J.L."/>
            <person name="Fitzpatrick D.A."/>
            <person name="Frisvad J.C."/>
            <person name="Nielsen K.L."/>
        </authorList>
    </citation>
    <scope>NUCLEOTIDE SEQUENCE</scope>
    <source>
        <strain evidence="3">IBT 16849</strain>
    </source>
</reference>
<keyword evidence="4" id="KW-1185">Reference proteome</keyword>
<evidence type="ECO:0008006" key="5">
    <source>
        <dbReference type="Google" id="ProtNLM"/>
    </source>
</evidence>
<dbReference type="AlphaFoldDB" id="A0A9W9T6M8"/>
<sequence length="489" mass="56205">MASLSPALATETLIQQIEQFFTSDPYREFSLIVEDNSKLRQQEKYLNITNDQNLKALARLQQNIEAATERNDEYSTQLDLLTQKNQQLQRSLDGAKDTIIKKDKELDQNDKAATKLEAMLKRRETEIANSKQCLDKEKEKLKVAEDAKNAAAHDLTISQRELSSHKETLQWLSQFSAKLRKPDKDLIRKQLHDMFKLVHNLAVDFFGHDFEKSAFQDPEHWEQLRNHDILKRIVPLPLSNTTAAKDMRVAAVLGICAEALSRHIFRSTYLLDGNQLHELIDFLQDQDWHKGIYLRSVLLRSRPDMQEENSINRAETLVAEVLELTKPILSDEKQLLFGNSLLKICKNIAQQWMRFQELEAAVEPEFGLNEDADDWTPFPLWHETTRATNGNGECSLDRDPKKPAPSNADLKLNITHTNFVVWPAFFISKEGEVELLQPGFALSEEQMKSAKDEESAIASRRARQVARNTTRRRNKLPDSSHNGVSDLKR</sequence>
<accession>A0A9W9T6M8</accession>
<dbReference type="OrthoDB" id="5421041at2759"/>
<feature type="compositionally biased region" description="Basic residues" evidence="2">
    <location>
        <begin position="460"/>
        <end position="474"/>
    </location>
</feature>
<dbReference type="Proteomes" id="UP001150879">
    <property type="component" value="Unassembled WGS sequence"/>
</dbReference>
<evidence type="ECO:0000313" key="4">
    <source>
        <dbReference type="Proteomes" id="UP001150879"/>
    </source>
</evidence>
<evidence type="ECO:0000256" key="2">
    <source>
        <dbReference type="SAM" id="MobiDB-lite"/>
    </source>
</evidence>
<feature type="coiled-coil region" evidence="1">
    <location>
        <begin position="50"/>
        <end position="154"/>
    </location>
</feature>
<gene>
    <name evidence="3" type="ORF">N7472_000654</name>
</gene>
<dbReference type="EMBL" id="JAPQKP010000001">
    <property type="protein sequence ID" value="KAJ5210515.1"/>
    <property type="molecule type" value="Genomic_DNA"/>
</dbReference>
<proteinExistence type="predicted"/>
<reference evidence="3" key="1">
    <citation type="submission" date="2022-11" db="EMBL/GenBank/DDBJ databases">
        <authorList>
            <person name="Petersen C."/>
        </authorList>
    </citation>
    <scope>NUCLEOTIDE SEQUENCE</scope>
    <source>
        <strain evidence="3">IBT 16849</strain>
    </source>
</reference>